<accession>A0AAD3CMF2</accession>
<name>A0AAD3CMF2_9STRA</name>
<keyword evidence="2" id="KW-1185">Reference proteome</keyword>
<dbReference type="EMBL" id="BLLK01000023">
    <property type="protein sequence ID" value="GFH47571.1"/>
    <property type="molecule type" value="Genomic_DNA"/>
</dbReference>
<protein>
    <submittedName>
        <fullName evidence="1">Uncharacterized protein</fullName>
    </submittedName>
</protein>
<gene>
    <name evidence="1" type="ORF">CTEN210_04046</name>
</gene>
<comment type="caution">
    <text evidence="1">The sequence shown here is derived from an EMBL/GenBank/DDBJ whole genome shotgun (WGS) entry which is preliminary data.</text>
</comment>
<dbReference type="AlphaFoldDB" id="A0AAD3CMF2"/>
<organism evidence="1 2">
    <name type="scientific">Chaetoceros tenuissimus</name>
    <dbReference type="NCBI Taxonomy" id="426638"/>
    <lineage>
        <taxon>Eukaryota</taxon>
        <taxon>Sar</taxon>
        <taxon>Stramenopiles</taxon>
        <taxon>Ochrophyta</taxon>
        <taxon>Bacillariophyta</taxon>
        <taxon>Coscinodiscophyceae</taxon>
        <taxon>Chaetocerotophycidae</taxon>
        <taxon>Chaetocerotales</taxon>
        <taxon>Chaetocerotaceae</taxon>
        <taxon>Chaetoceros</taxon>
    </lineage>
</organism>
<proteinExistence type="predicted"/>
<evidence type="ECO:0000313" key="2">
    <source>
        <dbReference type="Proteomes" id="UP001054902"/>
    </source>
</evidence>
<dbReference type="Proteomes" id="UP001054902">
    <property type="component" value="Unassembled WGS sequence"/>
</dbReference>
<reference evidence="1 2" key="1">
    <citation type="journal article" date="2021" name="Sci. Rep.">
        <title>The genome of the diatom Chaetoceros tenuissimus carries an ancient integrated fragment of an extant virus.</title>
        <authorList>
            <person name="Hongo Y."/>
            <person name="Kimura K."/>
            <person name="Takaki Y."/>
            <person name="Yoshida Y."/>
            <person name="Baba S."/>
            <person name="Kobayashi G."/>
            <person name="Nagasaki K."/>
            <person name="Hano T."/>
            <person name="Tomaru Y."/>
        </authorList>
    </citation>
    <scope>NUCLEOTIDE SEQUENCE [LARGE SCALE GENOMIC DNA]</scope>
    <source>
        <strain evidence="1 2">NIES-3715</strain>
    </source>
</reference>
<evidence type="ECO:0000313" key="1">
    <source>
        <dbReference type="EMBL" id="GFH47571.1"/>
    </source>
</evidence>
<sequence>MSLDKLTQEGDDPAYSNRFFFGTLPAPTGKIANFLSQHSKEAQITSAGHLFNLLQDSSSNTLFPLNAQGNGAKPLTALVMFPDSTKVRMVYGPELGMAQLGGDSELDEKLL</sequence>